<sequence>MPPFAGENNSFVAGLRKAEDWFAEQHLPFLLKGVSPWVVERMKELCPSCYRYERDRDNFEYIYKTSDLINLPGKSLRQKKNHVNAFRRDYVGYEYVDLGPEHKEECLAVADEWLDEHQTTEDMAAERVGIERVFDNWDALGVKGGAIRIYGKIIAFSIGEYIHPKLAVVHFEKANPNVRGSFQIINQEFVSHAWADTEFINREEDMGIDGMRQAKESYHPDHFAETYDVYLADGVCGKPLARELSE</sequence>
<dbReference type="Proteomes" id="UP000591941">
    <property type="component" value="Unassembled WGS sequence"/>
</dbReference>
<dbReference type="PANTHER" id="PTHR41373:SF1">
    <property type="entry name" value="PHOSPHATIDYLGLYCEROL LYSYLTRANSFERASE C-TERMINAL DOMAIN-CONTAINING PROTEIN"/>
    <property type="match status" value="1"/>
</dbReference>
<dbReference type="EMBL" id="JACHHI010000003">
    <property type="protein sequence ID" value="MBB6477887.1"/>
    <property type="molecule type" value="Genomic_DNA"/>
</dbReference>
<dbReference type="Gene3D" id="3.40.630.30">
    <property type="match status" value="1"/>
</dbReference>
<dbReference type="PANTHER" id="PTHR41373">
    <property type="entry name" value="DUF2156 DOMAIN-CONTAINING PROTEIN"/>
    <property type="match status" value="1"/>
</dbReference>
<keyword evidence="3" id="KW-1185">Reference proteome</keyword>
<dbReference type="Pfam" id="PF09924">
    <property type="entry name" value="LPG_synthase_C"/>
    <property type="match status" value="1"/>
</dbReference>
<organism evidence="2 3">
    <name type="scientific">Negativicoccus succinicivorans</name>
    <dbReference type="NCBI Taxonomy" id="620903"/>
    <lineage>
        <taxon>Bacteria</taxon>
        <taxon>Bacillati</taxon>
        <taxon>Bacillota</taxon>
        <taxon>Negativicutes</taxon>
        <taxon>Veillonellales</taxon>
        <taxon>Veillonellaceae</taxon>
        <taxon>Negativicoccus</taxon>
    </lineage>
</organism>
<dbReference type="AlphaFoldDB" id="A0A841R3Y8"/>
<name>A0A841R3Y8_9FIRM</name>
<gene>
    <name evidence="2" type="ORF">HNR45_000920</name>
</gene>
<dbReference type="InterPro" id="IPR016181">
    <property type="entry name" value="Acyl_CoA_acyltransferase"/>
</dbReference>
<dbReference type="InterPro" id="IPR016732">
    <property type="entry name" value="UCP018688"/>
</dbReference>
<evidence type="ECO:0000259" key="1">
    <source>
        <dbReference type="Pfam" id="PF09924"/>
    </source>
</evidence>
<dbReference type="SUPFAM" id="SSF55729">
    <property type="entry name" value="Acyl-CoA N-acyltransferases (Nat)"/>
    <property type="match status" value="2"/>
</dbReference>
<feature type="domain" description="Phosphatidylglycerol lysyltransferase C-terminal" evidence="1">
    <location>
        <begin position="7"/>
        <end position="230"/>
    </location>
</feature>
<protein>
    <recommendedName>
        <fullName evidence="1">Phosphatidylglycerol lysyltransferase C-terminal domain-containing protein</fullName>
    </recommendedName>
</protein>
<evidence type="ECO:0000313" key="2">
    <source>
        <dbReference type="EMBL" id="MBB6477887.1"/>
    </source>
</evidence>
<reference evidence="2 3" key="1">
    <citation type="submission" date="2020-08" db="EMBL/GenBank/DDBJ databases">
        <title>Genomic Encyclopedia of Type Strains, Phase IV (KMG-IV): sequencing the most valuable type-strain genomes for metagenomic binning, comparative biology and taxonomic classification.</title>
        <authorList>
            <person name="Goeker M."/>
        </authorList>
    </citation>
    <scope>NUCLEOTIDE SEQUENCE [LARGE SCALE GENOMIC DNA]</scope>
    <source>
        <strain evidence="2 3">DSM 21255</strain>
    </source>
</reference>
<accession>A0A841R3Y8</accession>
<evidence type="ECO:0000313" key="3">
    <source>
        <dbReference type="Proteomes" id="UP000591941"/>
    </source>
</evidence>
<comment type="caution">
    <text evidence="2">The sequence shown here is derived from an EMBL/GenBank/DDBJ whole genome shotgun (WGS) entry which is preliminary data.</text>
</comment>
<proteinExistence type="predicted"/>
<dbReference type="InterPro" id="IPR024320">
    <property type="entry name" value="LPG_synthase_C"/>
</dbReference>